<dbReference type="Gene3D" id="3.90.1150.10">
    <property type="entry name" value="Aspartate Aminotransferase, domain 1"/>
    <property type="match status" value="1"/>
</dbReference>
<dbReference type="KEGG" id="cint:HZF06_07400"/>
<dbReference type="InterPro" id="IPR004839">
    <property type="entry name" value="Aminotransferase_I/II_large"/>
</dbReference>
<reference evidence="7 8" key="1">
    <citation type="submission" date="2020-07" db="EMBL/GenBank/DDBJ databases">
        <title>Electron transfer.</title>
        <authorList>
            <person name="Huang L."/>
            <person name="Liu X."/>
            <person name="Zhou S."/>
        </authorList>
    </citation>
    <scope>NUCLEOTIDE SEQUENCE [LARGE SCALE GENOMIC DNA]</scope>
    <source>
        <strain evidence="7 8">Lx1</strain>
    </source>
</reference>
<comment type="cofactor">
    <cofactor evidence="1">
        <name>pyridoxal 5'-phosphate</name>
        <dbReference type="ChEBI" id="CHEBI:597326"/>
    </cofactor>
</comment>
<dbReference type="GO" id="GO:0030170">
    <property type="term" value="F:pyridoxal phosphate binding"/>
    <property type="evidence" value="ECO:0007669"/>
    <property type="project" value="InterPro"/>
</dbReference>
<keyword evidence="3" id="KW-0663">Pyridoxal phosphate</keyword>
<dbReference type="InterPro" id="IPR027619">
    <property type="entry name" value="C-S_lyase_PatB-like"/>
</dbReference>
<dbReference type="CDD" id="cd00609">
    <property type="entry name" value="AAT_like"/>
    <property type="match status" value="1"/>
</dbReference>
<evidence type="ECO:0000256" key="2">
    <source>
        <dbReference type="ARBA" id="ARBA00012224"/>
    </source>
</evidence>
<dbReference type="AlphaFoldDB" id="A0A7D7A5M3"/>
<organism evidence="7 8">
    <name type="scientific">Clostridium intestinale</name>
    <dbReference type="NCBI Taxonomy" id="36845"/>
    <lineage>
        <taxon>Bacteria</taxon>
        <taxon>Bacillati</taxon>
        <taxon>Bacillota</taxon>
        <taxon>Clostridia</taxon>
        <taxon>Eubacteriales</taxon>
        <taxon>Clostridiaceae</taxon>
        <taxon>Clostridium</taxon>
    </lineage>
</organism>
<evidence type="ECO:0000256" key="4">
    <source>
        <dbReference type="ARBA" id="ARBA00023239"/>
    </source>
</evidence>
<evidence type="ECO:0000256" key="5">
    <source>
        <dbReference type="ARBA" id="ARBA00037974"/>
    </source>
</evidence>
<accession>A0A7D7A5M3</accession>
<dbReference type="Proteomes" id="UP000512286">
    <property type="component" value="Chromosome"/>
</dbReference>
<feature type="domain" description="Aminotransferase class I/classII large" evidence="6">
    <location>
        <begin position="30"/>
        <end position="378"/>
    </location>
</feature>
<dbReference type="EC" id="4.4.1.13" evidence="2"/>
<dbReference type="InterPro" id="IPR015422">
    <property type="entry name" value="PyrdxlP-dep_Trfase_small"/>
</dbReference>
<dbReference type="SUPFAM" id="SSF53383">
    <property type="entry name" value="PLP-dependent transferases"/>
    <property type="match status" value="1"/>
</dbReference>
<evidence type="ECO:0000313" key="7">
    <source>
        <dbReference type="EMBL" id="QLY81398.1"/>
    </source>
</evidence>
<comment type="similarity">
    <text evidence="5">Belongs to the class-II pyridoxal-phosphate-dependent aminotransferase family. MalY/PatB cystathionine beta-lyase subfamily.</text>
</comment>
<evidence type="ECO:0000313" key="8">
    <source>
        <dbReference type="Proteomes" id="UP000512286"/>
    </source>
</evidence>
<keyword evidence="4 7" id="KW-0456">Lyase</keyword>
<dbReference type="RefSeq" id="WP_181602981.1">
    <property type="nucleotide sequence ID" value="NZ_CP059378.1"/>
</dbReference>
<sequence length="392" mass="46273">MKYNFDEVINRKGTYCTQWDYIEDRFNKKDLLPFSISDTDFKIPRPITDKLKEVMNHEIYGYTRWNHHDFKGAIADYYERRFKCFINEDWILYSPSVMYSVSVLIRLLSNPKDKILAFNPMYDAFFSVIEENDRQLVSENLKEEQGVFKIDFESFDRKIRECKIMLLCSPHNPTGRVWTNEEIEHIIKSCKKYGVKIISDEIHMDIILEKNKHIPILKYIKEYTQLYLVSSASKTLNTPGLIGSYGIIPSEEIREKFLLQTRKKDFLNSVSIFGMYATMVGYRECDDYIDQLVEYIKENTVIVDEFIKKELPQLKYKPAEGTYLAWIDGRELPFTKEEIQYALVNEGKVGIMPGETYGDNGAKYLRLNCGCPKEKLIEGLWRLKKGIEYLYR</sequence>
<evidence type="ECO:0000256" key="1">
    <source>
        <dbReference type="ARBA" id="ARBA00001933"/>
    </source>
</evidence>
<dbReference type="InterPro" id="IPR015421">
    <property type="entry name" value="PyrdxlP-dep_Trfase_major"/>
</dbReference>
<evidence type="ECO:0000256" key="3">
    <source>
        <dbReference type="ARBA" id="ARBA00022898"/>
    </source>
</evidence>
<dbReference type="PANTHER" id="PTHR43525">
    <property type="entry name" value="PROTEIN MALY"/>
    <property type="match status" value="1"/>
</dbReference>
<dbReference type="InterPro" id="IPR015424">
    <property type="entry name" value="PyrdxlP-dep_Trfase"/>
</dbReference>
<protein>
    <recommendedName>
        <fullName evidence="2">cysteine-S-conjugate beta-lyase</fullName>
        <ecNumber evidence="2">4.4.1.13</ecNumber>
    </recommendedName>
</protein>
<evidence type="ECO:0000259" key="6">
    <source>
        <dbReference type="Pfam" id="PF00155"/>
    </source>
</evidence>
<dbReference type="InterPro" id="IPR051798">
    <property type="entry name" value="Class-II_PLP-Dep_Aminotrans"/>
</dbReference>
<gene>
    <name evidence="7" type="ORF">HZF06_07400</name>
</gene>
<dbReference type="EMBL" id="CP059378">
    <property type="protein sequence ID" value="QLY81398.1"/>
    <property type="molecule type" value="Genomic_DNA"/>
</dbReference>
<proteinExistence type="inferred from homology"/>
<dbReference type="GO" id="GO:0047804">
    <property type="term" value="F:cysteine-S-conjugate beta-lyase activity"/>
    <property type="evidence" value="ECO:0007669"/>
    <property type="project" value="UniProtKB-EC"/>
</dbReference>
<dbReference type="NCBIfam" id="TIGR04350">
    <property type="entry name" value="C_S_lyase_PatB"/>
    <property type="match status" value="1"/>
</dbReference>
<name>A0A7D7A5M3_9CLOT</name>
<dbReference type="PANTHER" id="PTHR43525:SF1">
    <property type="entry name" value="PROTEIN MALY"/>
    <property type="match status" value="1"/>
</dbReference>
<dbReference type="Pfam" id="PF00155">
    <property type="entry name" value="Aminotran_1_2"/>
    <property type="match status" value="1"/>
</dbReference>
<dbReference type="Gene3D" id="3.40.640.10">
    <property type="entry name" value="Type I PLP-dependent aspartate aminotransferase-like (Major domain)"/>
    <property type="match status" value="1"/>
</dbReference>